<accession>A0A1M6P6X7</accession>
<evidence type="ECO:0000256" key="2">
    <source>
        <dbReference type="ARBA" id="ARBA00022722"/>
    </source>
</evidence>
<dbReference type="GO" id="GO:0004536">
    <property type="term" value="F:DNA nuclease activity"/>
    <property type="evidence" value="ECO:0007669"/>
    <property type="project" value="InterPro"/>
</dbReference>
<name>A0A1M6P6X7_9FLAO</name>
<evidence type="ECO:0000313" key="6">
    <source>
        <dbReference type="Proteomes" id="UP000184172"/>
    </source>
</evidence>
<dbReference type="PANTHER" id="PTHR11371">
    <property type="entry name" value="DEOXYRIBONUCLEASE"/>
    <property type="match status" value="1"/>
</dbReference>
<dbReference type="RefSeq" id="WP_083540872.1">
    <property type="nucleotide sequence ID" value="NZ_FNNS01000010.1"/>
</dbReference>
<dbReference type="GO" id="GO:0004519">
    <property type="term" value="F:endonuclease activity"/>
    <property type="evidence" value="ECO:0007669"/>
    <property type="project" value="UniProtKB-KW"/>
</dbReference>
<dbReference type="EMBL" id="FQYV01000043">
    <property type="protein sequence ID" value="SHK03711.1"/>
    <property type="molecule type" value="Genomic_DNA"/>
</dbReference>
<dbReference type="InterPro" id="IPR005135">
    <property type="entry name" value="Endo/exonuclease/phosphatase"/>
</dbReference>
<reference evidence="6" key="1">
    <citation type="submission" date="2016-11" db="EMBL/GenBank/DDBJ databases">
        <authorList>
            <person name="Varghese N."/>
            <person name="Submissions S."/>
        </authorList>
    </citation>
    <scope>NUCLEOTIDE SEQUENCE [LARGE SCALE GENOMIC DNA]</scope>
    <source>
        <strain evidence="6">DSM 26349</strain>
    </source>
</reference>
<dbReference type="AlphaFoldDB" id="A0A1M6P6X7"/>
<keyword evidence="2" id="KW-0540">Nuclease</keyword>
<dbReference type="PANTHER" id="PTHR11371:SF31">
    <property type="entry name" value="EXTRACELLULAR NUCLEASE"/>
    <property type="match status" value="1"/>
</dbReference>
<dbReference type="GO" id="GO:0006308">
    <property type="term" value="P:DNA catabolic process"/>
    <property type="evidence" value="ECO:0007669"/>
    <property type="project" value="InterPro"/>
</dbReference>
<dbReference type="CDD" id="cd10283">
    <property type="entry name" value="MnuA_DNase1-like"/>
    <property type="match status" value="1"/>
</dbReference>
<dbReference type="Pfam" id="PF03372">
    <property type="entry name" value="Exo_endo_phos"/>
    <property type="match status" value="1"/>
</dbReference>
<evidence type="ECO:0000313" key="5">
    <source>
        <dbReference type="EMBL" id="SHK03711.1"/>
    </source>
</evidence>
<protein>
    <submittedName>
        <fullName evidence="5">Endonuclease/Exonuclease/phosphatase family protein</fullName>
    </submittedName>
</protein>
<dbReference type="Proteomes" id="UP000184172">
    <property type="component" value="Unassembled WGS sequence"/>
</dbReference>
<keyword evidence="3" id="KW-0378">Hydrolase</keyword>
<dbReference type="GO" id="GO:0004527">
    <property type="term" value="F:exonuclease activity"/>
    <property type="evidence" value="ECO:0007669"/>
    <property type="project" value="UniProtKB-KW"/>
</dbReference>
<organism evidence="5 6">
    <name type="scientific">Aequorivita viscosa</name>
    <dbReference type="NCBI Taxonomy" id="797419"/>
    <lineage>
        <taxon>Bacteria</taxon>
        <taxon>Pseudomonadati</taxon>
        <taxon>Bacteroidota</taxon>
        <taxon>Flavobacteriia</taxon>
        <taxon>Flavobacteriales</taxon>
        <taxon>Flavobacteriaceae</taxon>
        <taxon>Aequorivita</taxon>
    </lineage>
</organism>
<evidence type="ECO:0000259" key="4">
    <source>
        <dbReference type="Pfam" id="PF03372"/>
    </source>
</evidence>
<dbReference type="Gene3D" id="3.60.10.10">
    <property type="entry name" value="Endonuclease/exonuclease/phosphatase"/>
    <property type="match status" value="1"/>
</dbReference>
<dbReference type="STRING" id="797419.SAMN05216556_11012"/>
<sequence>MKHKSSRFYSKLSIGIFLALLCFFTFGQSSLDINWRENSSEITNNLIHEEEGENRLLQNKLNGFNSETVSLVSWNIQDLGRSKSSESIYEIANILRDFDVVAIQEVVAKDPAGAQAIAKIADELNRMGAKWDYQISNPTKSPSVYMSERYAFLWKTSKVTIVHKAYLDDDLKDLCYREPYIGAFRVKGKNEQFYVVNYHSRKYDDKPEEEIVHFINYPERFLSNKILIAGDFNLNERNKVWKPFYNIGFKSALNNEATTLKRTCLNGSYRNHDIDNIYFAAGIELITSGIVDFVKTCVALKGARKISDHLPVYLEFKVM</sequence>
<proteinExistence type="inferred from homology"/>
<gene>
    <name evidence="5" type="ORF">SAMN04487908_1435</name>
</gene>
<comment type="similarity">
    <text evidence="1">Belongs to the DNase I family.</text>
</comment>
<dbReference type="InterPro" id="IPR036691">
    <property type="entry name" value="Endo/exonu/phosph_ase_sf"/>
</dbReference>
<keyword evidence="5" id="KW-0255">Endonuclease</keyword>
<keyword evidence="5" id="KW-0269">Exonuclease</keyword>
<feature type="domain" description="Endonuclease/exonuclease/phosphatase" evidence="4">
    <location>
        <begin position="73"/>
        <end position="235"/>
    </location>
</feature>
<evidence type="ECO:0000256" key="3">
    <source>
        <dbReference type="ARBA" id="ARBA00022801"/>
    </source>
</evidence>
<dbReference type="SMART" id="SM00476">
    <property type="entry name" value="DNaseIc"/>
    <property type="match status" value="1"/>
</dbReference>
<keyword evidence="6" id="KW-1185">Reference proteome</keyword>
<evidence type="ECO:0000256" key="1">
    <source>
        <dbReference type="ARBA" id="ARBA00007359"/>
    </source>
</evidence>
<dbReference type="SUPFAM" id="SSF56219">
    <property type="entry name" value="DNase I-like"/>
    <property type="match status" value="1"/>
</dbReference>
<dbReference type="InterPro" id="IPR016202">
    <property type="entry name" value="DNase_I"/>
</dbReference>